<dbReference type="OrthoDB" id="9155428at2"/>
<dbReference type="InterPro" id="IPR045929">
    <property type="entry name" value="DUF6348"/>
</dbReference>
<dbReference type="Pfam" id="PF19875">
    <property type="entry name" value="DUF6348"/>
    <property type="match status" value="1"/>
</dbReference>
<name>A0A5C6EIU1_9BACT</name>
<gene>
    <name evidence="1" type="ORF">Poly51_48860</name>
</gene>
<organism evidence="1 2">
    <name type="scientific">Rubripirellula tenax</name>
    <dbReference type="NCBI Taxonomy" id="2528015"/>
    <lineage>
        <taxon>Bacteria</taxon>
        <taxon>Pseudomonadati</taxon>
        <taxon>Planctomycetota</taxon>
        <taxon>Planctomycetia</taxon>
        <taxon>Pirellulales</taxon>
        <taxon>Pirellulaceae</taxon>
        <taxon>Rubripirellula</taxon>
    </lineage>
</organism>
<protein>
    <submittedName>
        <fullName evidence="1">Uncharacterized protein</fullName>
    </submittedName>
</protein>
<dbReference type="Proteomes" id="UP000318288">
    <property type="component" value="Unassembled WGS sequence"/>
</dbReference>
<accession>A0A5C6EIU1</accession>
<keyword evidence="2" id="KW-1185">Reference proteome</keyword>
<comment type="caution">
    <text evidence="1">The sequence shown here is derived from an EMBL/GenBank/DDBJ whole genome shotgun (WGS) entry which is preliminary data.</text>
</comment>
<reference evidence="1 2" key="1">
    <citation type="submission" date="2019-02" db="EMBL/GenBank/DDBJ databases">
        <title>Deep-cultivation of Planctomycetes and their phenomic and genomic characterization uncovers novel biology.</title>
        <authorList>
            <person name="Wiegand S."/>
            <person name="Jogler M."/>
            <person name="Boedeker C."/>
            <person name="Pinto D."/>
            <person name="Vollmers J."/>
            <person name="Rivas-Marin E."/>
            <person name="Kohn T."/>
            <person name="Peeters S.H."/>
            <person name="Heuer A."/>
            <person name="Rast P."/>
            <person name="Oberbeckmann S."/>
            <person name="Bunk B."/>
            <person name="Jeske O."/>
            <person name="Meyerdierks A."/>
            <person name="Storesund J.E."/>
            <person name="Kallscheuer N."/>
            <person name="Luecker S."/>
            <person name="Lage O.M."/>
            <person name="Pohl T."/>
            <person name="Merkel B.J."/>
            <person name="Hornburger P."/>
            <person name="Mueller R.-W."/>
            <person name="Bruemmer F."/>
            <person name="Labrenz M."/>
            <person name="Spormann A.M."/>
            <person name="Op Den Camp H."/>
            <person name="Overmann J."/>
            <person name="Amann R."/>
            <person name="Jetten M.S.M."/>
            <person name="Mascher T."/>
            <person name="Medema M.H."/>
            <person name="Devos D.P."/>
            <person name="Kaster A.-K."/>
            <person name="Ovreas L."/>
            <person name="Rohde M."/>
            <person name="Galperin M.Y."/>
            <person name="Jogler C."/>
        </authorList>
    </citation>
    <scope>NUCLEOTIDE SEQUENCE [LARGE SCALE GENOMIC DNA]</scope>
    <source>
        <strain evidence="1 2">Poly51</strain>
    </source>
</reference>
<dbReference type="AlphaFoldDB" id="A0A5C6EIU1"/>
<dbReference type="EMBL" id="SJPW01000006">
    <property type="protein sequence ID" value="TWU48982.1"/>
    <property type="molecule type" value="Genomic_DNA"/>
</dbReference>
<sequence>MESQLSRPADRRRSPTEIETHLFRKLRNIVAALLASLTGCQPPAVNQVPTSATQVSGDSIVAPILKDLLEHHGVPTDADENWLIAENGMRMTGAVVKEYPSPKGTASIQLDFYFELEDGRLLIESVGGLGATKADAVKDGIQNFTGGSFHVLLSSFFNVNADDQIEIENWDIAGTSRRVTIGGMNVRTFTDAPFDPPTHWFPIVQNAIENTNLPRGTHWFRCYYAQFDNKPSAVEVLLDNNDWQPIIKTMSDIDWPAKDDFYSVRVFGVIQDGGEP</sequence>
<dbReference type="RefSeq" id="WP_146460586.1">
    <property type="nucleotide sequence ID" value="NZ_SJPW01000006.1"/>
</dbReference>
<evidence type="ECO:0000313" key="2">
    <source>
        <dbReference type="Proteomes" id="UP000318288"/>
    </source>
</evidence>
<evidence type="ECO:0000313" key="1">
    <source>
        <dbReference type="EMBL" id="TWU48982.1"/>
    </source>
</evidence>
<proteinExistence type="predicted"/>